<feature type="domain" description="Methyltransferase" evidence="2">
    <location>
        <begin position="45"/>
        <end position="144"/>
    </location>
</feature>
<dbReference type="InterPro" id="IPR029063">
    <property type="entry name" value="SAM-dependent_MTases_sf"/>
</dbReference>
<dbReference type="AlphaFoldDB" id="A0A1G5J3L2"/>
<dbReference type="Gene3D" id="3.40.50.150">
    <property type="entry name" value="Vaccinia Virus protein VP39"/>
    <property type="match status" value="1"/>
</dbReference>
<dbReference type="Proteomes" id="UP000198538">
    <property type="component" value="Unassembled WGS sequence"/>
</dbReference>
<proteinExistence type="predicted"/>
<keyword evidence="4" id="KW-1185">Reference proteome</keyword>
<dbReference type="CDD" id="cd02440">
    <property type="entry name" value="AdoMet_MTases"/>
    <property type="match status" value="1"/>
</dbReference>
<accession>A0A1G5J3L2</accession>
<organism evidence="3 4">
    <name type="scientific">Paenibacillus polysaccharolyticus</name>
    <dbReference type="NCBI Taxonomy" id="582692"/>
    <lineage>
        <taxon>Bacteria</taxon>
        <taxon>Bacillati</taxon>
        <taxon>Bacillota</taxon>
        <taxon>Bacilli</taxon>
        <taxon>Bacillales</taxon>
        <taxon>Paenibacillaceae</taxon>
        <taxon>Paenibacillus</taxon>
    </lineage>
</organism>
<evidence type="ECO:0000313" key="3">
    <source>
        <dbReference type="EMBL" id="SCY82872.1"/>
    </source>
</evidence>
<dbReference type="SUPFAM" id="SSF53335">
    <property type="entry name" value="S-adenosyl-L-methionine-dependent methyltransferases"/>
    <property type="match status" value="1"/>
</dbReference>
<evidence type="ECO:0000313" key="4">
    <source>
        <dbReference type="Proteomes" id="UP000198538"/>
    </source>
</evidence>
<evidence type="ECO:0000256" key="1">
    <source>
        <dbReference type="ARBA" id="ARBA00022679"/>
    </source>
</evidence>
<dbReference type="PANTHER" id="PTHR43861">
    <property type="entry name" value="TRANS-ACONITATE 2-METHYLTRANSFERASE-RELATED"/>
    <property type="match status" value="1"/>
</dbReference>
<keyword evidence="1 3" id="KW-0808">Transferase</keyword>
<name>A0A1G5J3L2_9BACL</name>
<dbReference type="GO" id="GO:0008168">
    <property type="term" value="F:methyltransferase activity"/>
    <property type="evidence" value="ECO:0007669"/>
    <property type="project" value="UniProtKB-KW"/>
</dbReference>
<keyword evidence="3" id="KW-0489">Methyltransferase</keyword>
<dbReference type="EMBL" id="FMVM01000010">
    <property type="protein sequence ID" value="SCY82872.1"/>
    <property type="molecule type" value="Genomic_DNA"/>
</dbReference>
<evidence type="ECO:0000259" key="2">
    <source>
        <dbReference type="Pfam" id="PF13649"/>
    </source>
</evidence>
<dbReference type="InterPro" id="IPR041698">
    <property type="entry name" value="Methyltransf_25"/>
</dbReference>
<gene>
    <name evidence="3" type="ORF">SAMN05720606_11035</name>
</gene>
<reference evidence="4" key="1">
    <citation type="submission" date="2016-10" db="EMBL/GenBank/DDBJ databases">
        <authorList>
            <person name="Varghese N."/>
            <person name="Submissions S."/>
        </authorList>
    </citation>
    <scope>NUCLEOTIDE SEQUENCE [LARGE SCALE GENOMIC DNA]</scope>
    <source>
        <strain evidence="4">BL9</strain>
    </source>
</reference>
<dbReference type="Pfam" id="PF13649">
    <property type="entry name" value="Methyltransf_25"/>
    <property type="match status" value="1"/>
</dbReference>
<sequence length="272" mass="31353">MDRDRERIIQYYSGFDEWGRLEREPIEFIINMHYIREHLPPSGLILDNGAGPGKYAMELAKRGYQITLSDLTPSSVEQAREKAEAFGLTQQFEGFHVLDATHLNGIAVETYDAALMLGPLYHLQQEEAREAAVRELYRVTKPGGVVFVAVQTRMRMSINSLQSPHHWRPNDSMDAIRYFVERGTFDHQDQGRFTGAYYFHVQDVVPFMEQHGFETVQLIGSSSLKAMITDEQEHYWKERGEEQELLQYLIEVAKDPSILGISSHLLYVGRKL</sequence>
<dbReference type="GO" id="GO:0032259">
    <property type="term" value="P:methylation"/>
    <property type="evidence" value="ECO:0007669"/>
    <property type="project" value="UniProtKB-KW"/>
</dbReference>
<protein>
    <submittedName>
        <fullName evidence="3">Methyltransferase domain-containing protein</fullName>
    </submittedName>
</protein>
<dbReference type="STRING" id="582692.SAMN05720606_11035"/>
<dbReference type="RefSeq" id="WP_090921197.1">
    <property type="nucleotide sequence ID" value="NZ_FMVM01000010.1"/>
</dbReference>